<keyword evidence="4" id="KW-1185">Reference proteome</keyword>
<accession>A0A1I4J3Y0</accession>
<dbReference type="GO" id="GO:0007165">
    <property type="term" value="P:signal transduction"/>
    <property type="evidence" value="ECO:0007669"/>
    <property type="project" value="InterPro"/>
</dbReference>
<evidence type="ECO:0000259" key="2">
    <source>
        <dbReference type="Pfam" id="PF13676"/>
    </source>
</evidence>
<dbReference type="Pfam" id="PF04326">
    <property type="entry name" value="SLFN_AlbA_2"/>
    <property type="match status" value="1"/>
</dbReference>
<dbReference type="Gene3D" id="3.40.50.10140">
    <property type="entry name" value="Toll/interleukin-1 receptor homology (TIR) domain"/>
    <property type="match status" value="1"/>
</dbReference>
<dbReference type="InterPro" id="IPR035897">
    <property type="entry name" value="Toll_tir_struct_dom_sf"/>
</dbReference>
<dbReference type="SUPFAM" id="SSF52200">
    <property type="entry name" value="Toll/Interleukin receptor TIR domain"/>
    <property type="match status" value="1"/>
</dbReference>
<organism evidence="3 4">
    <name type="scientific">Gracilibacillus orientalis</name>
    <dbReference type="NCBI Taxonomy" id="334253"/>
    <lineage>
        <taxon>Bacteria</taxon>
        <taxon>Bacillati</taxon>
        <taxon>Bacillota</taxon>
        <taxon>Bacilli</taxon>
        <taxon>Bacillales</taxon>
        <taxon>Bacillaceae</taxon>
        <taxon>Gracilibacillus</taxon>
    </lineage>
</organism>
<evidence type="ECO:0000259" key="1">
    <source>
        <dbReference type="Pfam" id="PF04326"/>
    </source>
</evidence>
<dbReference type="InterPro" id="IPR007421">
    <property type="entry name" value="Schlafen_AlbA_2_dom"/>
</dbReference>
<dbReference type="EMBL" id="FOTR01000002">
    <property type="protein sequence ID" value="SFL61305.1"/>
    <property type="molecule type" value="Genomic_DNA"/>
</dbReference>
<reference evidence="4" key="1">
    <citation type="submission" date="2016-10" db="EMBL/GenBank/DDBJ databases">
        <authorList>
            <person name="Varghese N."/>
            <person name="Submissions S."/>
        </authorList>
    </citation>
    <scope>NUCLEOTIDE SEQUENCE [LARGE SCALE GENOMIC DNA]</scope>
    <source>
        <strain evidence="4">CGMCC 1.4250</strain>
    </source>
</reference>
<dbReference type="InterPro" id="IPR038461">
    <property type="entry name" value="Schlafen_AlbA_2_dom_sf"/>
</dbReference>
<proteinExistence type="predicted"/>
<dbReference type="OrthoDB" id="2067003at2"/>
<name>A0A1I4J3Y0_9BACI</name>
<sequence>MSIDFDELLENPQRGNIRYIHPGEDKDTIAKMISALANSAGGTLLFGIYDDGCKLHVKGNAFDIPKMQDLVKILNGFDRFNIMETKVKDKSILQIDVQQKVLGVKCHNILYTFYSEYHNRMQEIKPVKIFISYNHLVSELADIVEENINKTYGPKVLISRDTQLQYRDNIDKFMETIKENDVIISLISDSYLKSEACMYEIIELMRDPEYHQRLAFIISSECDLKLFHNQPARDNLVPKIYGAQRFDYIKYWTSKLEDYIERLNELQAHYTSTLELNGAIRRIGKISDGVGEFLDFLNKTMGQDFSTMLQNDFIEINKMINQSLDD</sequence>
<dbReference type="InterPro" id="IPR000157">
    <property type="entry name" value="TIR_dom"/>
</dbReference>
<feature type="domain" description="Schlafen AlbA-2" evidence="1">
    <location>
        <begin position="24"/>
        <end position="109"/>
    </location>
</feature>
<dbReference type="Pfam" id="PF13676">
    <property type="entry name" value="TIR_2"/>
    <property type="match status" value="1"/>
</dbReference>
<protein>
    <submittedName>
        <fullName evidence="3">TIR domain-containing protein</fullName>
    </submittedName>
</protein>
<dbReference type="AlphaFoldDB" id="A0A1I4J3Y0"/>
<dbReference type="Gene3D" id="3.30.950.30">
    <property type="entry name" value="Schlafen, AAA domain"/>
    <property type="match status" value="1"/>
</dbReference>
<dbReference type="STRING" id="334253.SAMN04487943_102454"/>
<dbReference type="RefSeq" id="WP_091482303.1">
    <property type="nucleotide sequence ID" value="NZ_FOTR01000002.1"/>
</dbReference>
<dbReference type="Proteomes" id="UP000198565">
    <property type="component" value="Unassembled WGS sequence"/>
</dbReference>
<evidence type="ECO:0000313" key="4">
    <source>
        <dbReference type="Proteomes" id="UP000198565"/>
    </source>
</evidence>
<gene>
    <name evidence="3" type="ORF">SAMN04487943_102454</name>
</gene>
<feature type="domain" description="TIR" evidence="2">
    <location>
        <begin position="129"/>
        <end position="222"/>
    </location>
</feature>
<evidence type="ECO:0000313" key="3">
    <source>
        <dbReference type="EMBL" id="SFL61305.1"/>
    </source>
</evidence>